<accession>A0A497E5H8</accession>
<evidence type="ECO:0000313" key="2">
    <source>
        <dbReference type="Proteomes" id="UP000279422"/>
    </source>
</evidence>
<evidence type="ECO:0000313" key="1">
    <source>
        <dbReference type="EMBL" id="RLE10126.1"/>
    </source>
</evidence>
<proteinExistence type="predicted"/>
<comment type="caution">
    <text evidence="1">The sequence shown here is derived from an EMBL/GenBank/DDBJ whole genome shotgun (WGS) entry which is preliminary data.</text>
</comment>
<dbReference type="Proteomes" id="UP000279422">
    <property type="component" value="Unassembled WGS sequence"/>
</dbReference>
<dbReference type="EMBL" id="QMPZ01000017">
    <property type="protein sequence ID" value="RLE10126.1"/>
    <property type="molecule type" value="Genomic_DNA"/>
</dbReference>
<sequence length="67" mass="7786">MCLSTVYVEKKGKRTVVMEEAAQMRVKDDWIEISQLLGETKRLEGYQIEAIDFLNHFVVLKLREAGK</sequence>
<dbReference type="AlphaFoldDB" id="A0A497E5H8"/>
<gene>
    <name evidence="1" type="ORF">DRJ00_02475</name>
</gene>
<reference evidence="1 2" key="1">
    <citation type="submission" date="2018-06" db="EMBL/GenBank/DDBJ databases">
        <title>Extensive metabolic versatility and redundancy in microbially diverse, dynamic hydrothermal sediments.</title>
        <authorList>
            <person name="Dombrowski N."/>
            <person name="Teske A."/>
            <person name="Baker B.J."/>
        </authorList>
    </citation>
    <scope>NUCLEOTIDE SEQUENCE [LARGE SCALE GENOMIC DNA]</scope>
    <source>
        <strain evidence="1">B47_G16</strain>
    </source>
</reference>
<organism evidence="1 2">
    <name type="scientific">Aerophobetes bacterium</name>
    <dbReference type="NCBI Taxonomy" id="2030807"/>
    <lineage>
        <taxon>Bacteria</taxon>
        <taxon>Candidatus Aerophobota</taxon>
    </lineage>
</organism>
<protein>
    <submittedName>
        <fullName evidence="1">RNA-binding protein</fullName>
    </submittedName>
</protein>
<dbReference type="Pfam" id="PF10133">
    <property type="entry name" value="CooT"/>
    <property type="match status" value="1"/>
</dbReference>
<name>A0A497E5H8_UNCAE</name>
<dbReference type="InterPro" id="IPR019300">
    <property type="entry name" value="CooT"/>
</dbReference>